<evidence type="ECO:0000313" key="1">
    <source>
        <dbReference type="EMBL" id="TCG10889.1"/>
    </source>
</evidence>
<dbReference type="EMBL" id="PSZO01000019">
    <property type="protein sequence ID" value="TCG10889.1"/>
    <property type="molecule type" value="Genomic_DNA"/>
</dbReference>
<dbReference type="InterPro" id="IPR023214">
    <property type="entry name" value="HAD_sf"/>
</dbReference>
<dbReference type="Proteomes" id="UP000294192">
    <property type="component" value="Unassembled WGS sequence"/>
</dbReference>
<dbReference type="InterPro" id="IPR036412">
    <property type="entry name" value="HAD-like_sf"/>
</dbReference>
<dbReference type="AlphaFoldDB" id="A0A4R0XTD4"/>
<dbReference type="SUPFAM" id="SSF56784">
    <property type="entry name" value="HAD-like"/>
    <property type="match status" value="1"/>
</dbReference>
<proteinExistence type="predicted"/>
<organism evidence="1 2">
    <name type="scientific">Mycoplasma marinum</name>
    <dbReference type="NCBI Taxonomy" id="1937190"/>
    <lineage>
        <taxon>Bacteria</taxon>
        <taxon>Bacillati</taxon>
        <taxon>Mycoplasmatota</taxon>
        <taxon>Mollicutes</taxon>
        <taxon>Mycoplasmataceae</taxon>
        <taxon>Mycoplasma</taxon>
    </lineage>
</organism>
<dbReference type="PANTHER" id="PTHR10000:SF8">
    <property type="entry name" value="HAD SUPERFAMILY HYDROLASE-LIKE, TYPE 3"/>
    <property type="match status" value="1"/>
</dbReference>
<keyword evidence="2" id="KW-1185">Reference proteome</keyword>
<dbReference type="GO" id="GO:0016791">
    <property type="term" value="F:phosphatase activity"/>
    <property type="evidence" value="ECO:0007669"/>
    <property type="project" value="TreeGrafter"/>
</dbReference>
<comment type="caution">
    <text evidence="1">The sequence shown here is derived from an EMBL/GenBank/DDBJ whole genome shotgun (WGS) entry which is preliminary data.</text>
</comment>
<gene>
    <name evidence="1" type="ORF">C4B24_03705</name>
</gene>
<protein>
    <recommendedName>
        <fullName evidence="3">Cof-type HAD-IIB family hydrolase</fullName>
    </recommendedName>
</protein>
<dbReference type="InterPro" id="IPR006379">
    <property type="entry name" value="HAD-SF_hydro_IIB"/>
</dbReference>
<dbReference type="GO" id="GO:0005829">
    <property type="term" value="C:cytosol"/>
    <property type="evidence" value="ECO:0007669"/>
    <property type="project" value="TreeGrafter"/>
</dbReference>
<dbReference type="NCBIfam" id="TIGR01484">
    <property type="entry name" value="HAD-SF-IIB"/>
    <property type="match status" value="1"/>
</dbReference>
<sequence>MKYNPKAYFIDLDGTAFDTRHDGKLIISEENKKAIIKTNKETPVIISTGRHVKDALPLIQELGLQYAVCQNGAQIIKNNGEIIEKHNFAAEDAEKVLSIAMKNKLMIKPNDDGVFFGARFPFGIITRKIGFATHHKYDFVHTKEFTKIVLSGATKRKIAKLQEQLENLFPKLSIVTSGNGYTIEITSEKATKGQGNVAVAKLLKIDPKETAHIGDSMNDSTTKGKMILVAMANSNPKLLKIADFHGPHHKPAGLAKVLNKDVTENI</sequence>
<dbReference type="Pfam" id="PF08282">
    <property type="entry name" value="Hydrolase_3"/>
    <property type="match status" value="1"/>
</dbReference>
<dbReference type="Gene3D" id="3.40.50.1000">
    <property type="entry name" value="HAD superfamily/HAD-like"/>
    <property type="match status" value="1"/>
</dbReference>
<evidence type="ECO:0000313" key="2">
    <source>
        <dbReference type="Proteomes" id="UP000294192"/>
    </source>
</evidence>
<reference evidence="1 2" key="1">
    <citation type="submission" date="2018-02" db="EMBL/GenBank/DDBJ databases">
        <title>Mycoplasma marinum and Mycoplasma todarodis sp. nov., moderately halophilic and psychrotolerant mycoplasmas isolated from cephalopods.</title>
        <authorList>
            <person name="Viver T."/>
        </authorList>
    </citation>
    <scope>NUCLEOTIDE SEQUENCE [LARGE SCALE GENOMIC DNA]</scope>
    <source>
        <strain evidence="1 2">PE</strain>
    </source>
</reference>
<accession>A0A4R0XTD4</accession>
<dbReference type="Gene3D" id="3.30.1240.10">
    <property type="match status" value="1"/>
</dbReference>
<dbReference type="RefSeq" id="WP_131599420.1">
    <property type="nucleotide sequence ID" value="NZ_CBDBYK010000018.1"/>
</dbReference>
<name>A0A4R0XTD4_9MOLU</name>
<evidence type="ECO:0008006" key="3">
    <source>
        <dbReference type="Google" id="ProtNLM"/>
    </source>
</evidence>
<dbReference type="OrthoDB" id="400219at2"/>
<dbReference type="PANTHER" id="PTHR10000">
    <property type="entry name" value="PHOSPHOSERINE PHOSPHATASE"/>
    <property type="match status" value="1"/>
</dbReference>
<dbReference type="GO" id="GO:0000287">
    <property type="term" value="F:magnesium ion binding"/>
    <property type="evidence" value="ECO:0007669"/>
    <property type="project" value="TreeGrafter"/>
</dbReference>